<keyword evidence="13" id="KW-1185">Reference proteome</keyword>
<dbReference type="InterPro" id="IPR013099">
    <property type="entry name" value="K_chnl_dom"/>
</dbReference>
<feature type="region of interest" description="Disordered" evidence="9">
    <location>
        <begin position="107"/>
        <end position="159"/>
    </location>
</feature>
<dbReference type="Pfam" id="PF07885">
    <property type="entry name" value="Ion_trans_2"/>
    <property type="match status" value="2"/>
</dbReference>
<dbReference type="GO" id="GO:0022841">
    <property type="term" value="F:potassium ion leak channel activity"/>
    <property type="evidence" value="ECO:0007669"/>
    <property type="project" value="TreeGrafter"/>
</dbReference>
<evidence type="ECO:0000256" key="8">
    <source>
        <dbReference type="RuleBase" id="RU003857"/>
    </source>
</evidence>
<feature type="transmembrane region" description="Helical" evidence="10">
    <location>
        <begin position="167"/>
        <end position="187"/>
    </location>
</feature>
<proteinExistence type="inferred from homology"/>
<keyword evidence="4 10" id="KW-1133">Transmembrane helix</keyword>
<dbReference type="InterPro" id="IPR003280">
    <property type="entry name" value="2pore_dom_K_chnl"/>
</dbReference>
<keyword evidence="2 8" id="KW-0813">Transport</keyword>
<reference evidence="12 13" key="1">
    <citation type="journal article" date="2023" name="Arcadia Sci">
        <title>De novo assembly of a long-read Amblyomma americanum tick genome.</title>
        <authorList>
            <person name="Chou S."/>
            <person name="Poskanzer K.E."/>
            <person name="Rollins M."/>
            <person name="Thuy-Boun P.S."/>
        </authorList>
    </citation>
    <scope>NUCLEOTIDE SEQUENCE [LARGE SCALE GENOMIC DNA]</scope>
    <source>
        <strain evidence="12">F_SG_1</strain>
        <tissue evidence="12">Salivary glands</tissue>
    </source>
</reference>
<dbReference type="AlphaFoldDB" id="A0AAQ4CY26"/>
<accession>A0AAQ4CY26</accession>
<evidence type="ECO:0000256" key="10">
    <source>
        <dbReference type="SAM" id="Phobius"/>
    </source>
</evidence>
<organism evidence="12 13">
    <name type="scientific">Amblyomma americanum</name>
    <name type="common">Lone star tick</name>
    <dbReference type="NCBI Taxonomy" id="6943"/>
    <lineage>
        <taxon>Eukaryota</taxon>
        <taxon>Metazoa</taxon>
        <taxon>Ecdysozoa</taxon>
        <taxon>Arthropoda</taxon>
        <taxon>Chelicerata</taxon>
        <taxon>Arachnida</taxon>
        <taxon>Acari</taxon>
        <taxon>Parasitiformes</taxon>
        <taxon>Ixodida</taxon>
        <taxon>Ixodoidea</taxon>
        <taxon>Ixodidae</taxon>
        <taxon>Amblyomminae</taxon>
        <taxon>Amblyomma</taxon>
    </lineage>
</organism>
<evidence type="ECO:0000313" key="13">
    <source>
        <dbReference type="Proteomes" id="UP001321473"/>
    </source>
</evidence>
<comment type="similarity">
    <text evidence="8">Belongs to the two pore domain potassium channel (TC 1.A.1.8) family.</text>
</comment>
<dbReference type="EMBL" id="JARKHS020036702">
    <property type="protein sequence ID" value="KAK8755116.1"/>
    <property type="molecule type" value="Genomic_DNA"/>
</dbReference>
<dbReference type="SUPFAM" id="SSF81324">
    <property type="entry name" value="Voltage-gated potassium channels"/>
    <property type="match status" value="2"/>
</dbReference>
<keyword evidence="6 10" id="KW-0472">Membrane</keyword>
<dbReference type="PANTHER" id="PTHR11003">
    <property type="entry name" value="POTASSIUM CHANNEL, SUBFAMILY K"/>
    <property type="match status" value="1"/>
</dbReference>
<keyword evidence="7 8" id="KW-0407">Ion channel</keyword>
<dbReference type="Proteomes" id="UP001321473">
    <property type="component" value="Unassembled WGS sequence"/>
</dbReference>
<evidence type="ECO:0000256" key="5">
    <source>
        <dbReference type="ARBA" id="ARBA00023065"/>
    </source>
</evidence>
<comment type="caution">
    <text evidence="12">The sequence shown here is derived from an EMBL/GenBank/DDBJ whole genome shotgun (WGS) entry which is preliminary data.</text>
</comment>
<dbReference type="GO" id="GO:0015271">
    <property type="term" value="F:outward rectifier potassium channel activity"/>
    <property type="evidence" value="ECO:0007669"/>
    <property type="project" value="TreeGrafter"/>
</dbReference>
<feature type="transmembrane region" description="Helical" evidence="10">
    <location>
        <begin position="233"/>
        <end position="255"/>
    </location>
</feature>
<evidence type="ECO:0000256" key="4">
    <source>
        <dbReference type="ARBA" id="ARBA00022989"/>
    </source>
</evidence>
<dbReference type="Gene3D" id="1.10.287.70">
    <property type="match status" value="1"/>
</dbReference>
<dbReference type="GO" id="GO:0005886">
    <property type="term" value="C:plasma membrane"/>
    <property type="evidence" value="ECO:0007669"/>
    <property type="project" value="TreeGrafter"/>
</dbReference>
<protein>
    <recommendedName>
        <fullName evidence="11">Potassium channel domain-containing protein</fullName>
    </recommendedName>
</protein>
<evidence type="ECO:0000259" key="11">
    <source>
        <dbReference type="Pfam" id="PF07885"/>
    </source>
</evidence>
<evidence type="ECO:0000256" key="7">
    <source>
        <dbReference type="ARBA" id="ARBA00023303"/>
    </source>
</evidence>
<evidence type="ECO:0000256" key="9">
    <source>
        <dbReference type="SAM" id="MobiDB-lite"/>
    </source>
</evidence>
<evidence type="ECO:0000256" key="6">
    <source>
        <dbReference type="ARBA" id="ARBA00023136"/>
    </source>
</evidence>
<keyword evidence="3 8" id="KW-0812">Transmembrane</keyword>
<evidence type="ECO:0000256" key="1">
    <source>
        <dbReference type="ARBA" id="ARBA00004141"/>
    </source>
</evidence>
<feature type="compositionally biased region" description="Polar residues" evidence="9">
    <location>
        <begin position="107"/>
        <end position="118"/>
    </location>
</feature>
<feature type="domain" description="Potassium channel" evidence="11">
    <location>
        <begin position="16"/>
        <end position="54"/>
    </location>
</feature>
<dbReference type="GO" id="GO:0030322">
    <property type="term" value="P:stabilization of membrane potential"/>
    <property type="evidence" value="ECO:0007669"/>
    <property type="project" value="TreeGrafter"/>
</dbReference>
<evidence type="ECO:0000256" key="3">
    <source>
        <dbReference type="ARBA" id="ARBA00022692"/>
    </source>
</evidence>
<sequence length="283" mass="29927">MQAFHRLDRCFWLCAGYGNIAPKTAPGKVVTILYAIVGIPLMLLCLSNIGNILAQSFKFFYAHVCCLLCRRADAAAAKIQSSANNKAPPQIPAEVLEAVVTVANSVSKGSDNNGSATGPLTEKSGRPPELSPPPSPDKGVGTPPSSAAELPAKKPAKESTPISQERIPVYLVLMLVCGYICFGATLFSVWEDWSFLDGAYFSFITLSTIGFGDIVPGSHLLEQGATSGSGQAKLIICCFYLVFGLAIIAMAFSLVQEEVVLKCKDLARALKALASSDEASTTS</sequence>
<dbReference type="PANTHER" id="PTHR11003:SF352">
    <property type="entry name" value="BCDNA.GH04802-RELATED"/>
    <property type="match status" value="1"/>
</dbReference>
<gene>
    <name evidence="12" type="ORF">V5799_002179</name>
</gene>
<feature type="transmembrane region" description="Helical" evidence="10">
    <location>
        <begin position="32"/>
        <end position="54"/>
    </location>
</feature>
<dbReference type="PRINTS" id="PR01333">
    <property type="entry name" value="2POREKCHANEL"/>
</dbReference>
<comment type="subcellular location">
    <subcellularLocation>
        <location evidence="1">Membrane</location>
        <topology evidence="1">Multi-pass membrane protein</topology>
    </subcellularLocation>
</comment>
<feature type="domain" description="Potassium channel" evidence="11">
    <location>
        <begin position="175"/>
        <end position="257"/>
    </location>
</feature>
<name>A0AAQ4CY26_AMBAM</name>
<evidence type="ECO:0000256" key="2">
    <source>
        <dbReference type="ARBA" id="ARBA00022448"/>
    </source>
</evidence>
<keyword evidence="5 8" id="KW-0406">Ion transport</keyword>
<feature type="transmembrane region" description="Helical" evidence="10">
    <location>
        <begin position="199"/>
        <end position="221"/>
    </location>
</feature>
<evidence type="ECO:0000313" key="12">
    <source>
        <dbReference type="EMBL" id="KAK8755116.1"/>
    </source>
</evidence>